<evidence type="ECO:0000313" key="1">
    <source>
        <dbReference type="EMBL" id="KKK14307.1"/>
    </source>
</evidence>
<gene>
    <name evidence="1" type="ORF">ARAM_000777</name>
</gene>
<dbReference type="OrthoDB" id="4646997at2759"/>
<dbReference type="EMBL" id="JZBS01003603">
    <property type="protein sequence ID" value="KKK14307.1"/>
    <property type="molecule type" value="Genomic_DNA"/>
</dbReference>
<name>A0A0F8WST9_9EURO</name>
<proteinExistence type="predicted"/>
<dbReference type="Proteomes" id="UP000034291">
    <property type="component" value="Unassembled WGS sequence"/>
</dbReference>
<organism evidence="1 2">
    <name type="scientific">Aspergillus rambellii</name>
    <dbReference type="NCBI Taxonomy" id="308745"/>
    <lineage>
        <taxon>Eukaryota</taxon>
        <taxon>Fungi</taxon>
        <taxon>Dikarya</taxon>
        <taxon>Ascomycota</taxon>
        <taxon>Pezizomycotina</taxon>
        <taxon>Eurotiomycetes</taxon>
        <taxon>Eurotiomycetidae</taxon>
        <taxon>Eurotiales</taxon>
        <taxon>Aspergillaceae</taxon>
        <taxon>Aspergillus</taxon>
        <taxon>Aspergillus subgen. Nidulantes</taxon>
    </lineage>
</organism>
<sequence length="365" mass="41063">MTNSAYFNTVTSESAFRTRFNAEGGRLFSDIHHVAASEWGRDHLFACRVIRRETQHNILPFLSEYKSPPDVEFSSEIHAFLRGPDSTYLSQSEHGLVRDSGYGISLAQIWAAMAMIKAQKDLRRKVLVDGSMDEKDYVDSSILQVGSSSPQADSSHEASSIGYIDMETHMLMVSPEDETLRLASCVIRHNLCFAPPQDSCDLQSVVEFRDAKSRLAVSTPILRRKIVATDDGGLCRRLESGDVFTVGRERVAIVEAKKQFQCLENGRPIISDNCFAQMTCEALVARLADPFTELGHGSVILIHVTQHYMCFLHFQINDEYLRDFESAAPSNFIYVTSTPWFDLTSRNGRDQVVQNLSCIMRWAAE</sequence>
<protein>
    <submittedName>
        <fullName evidence="1">Uncharacterized protein</fullName>
    </submittedName>
</protein>
<evidence type="ECO:0000313" key="2">
    <source>
        <dbReference type="Proteomes" id="UP000034291"/>
    </source>
</evidence>
<keyword evidence="2" id="KW-1185">Reference proteome</keyword>
<dbReference type="STRING" id="308745.A0A0F8WST9"/>
<comment type="caution">
    <text evidence="1">The sequence shown here is derived from an EMBL/GenBank/DDBJ whole genome shotgun (WGS) entry which is preliminary data.</text>
</comment>
<reference evidence="1 2" key="1">
    <citation type="submission" date="2015-02" db="EMBL/GenBank/DDBJ databases">
        <title>Draft Genome Sequences of Two Closely-Related Aflatoxigenic Aspergillus Species Obtained from the Cote d'Ivoire.</title>
        <authorList>
            <person name="Moore G.G."/>
            <person name="Beltz S.B."/>
            <person name="Mack B.M."/>
        </authorList>
    </citation>
    <scope>NUCLEOTIDE SEQUENCE [LARGE SCALE GENOMIC DNA]</scope>
    <source>
        <strain evidence="1 2">SRRC1468</strain>
    </source>
</reference>
<accession>A0A0F8WST9</accession>
<dbReference type="AlphaFoldDB" id="A0A0F8WST9"/>